<accession>A0AAV5K611</accession>
<keyword evidence="2" id="KW-1185">Reference proteome</keyword>
<gene>
    <name evidence="1" type="ORF">SLEP1_g29688</name>
</gene>
<reference evidence="1 2" key="1">
    <citation type="journal article" date="2021" name="Commun. Biol.">
        <title>The genome of Shorea leprosula (Dipterocarpaceae) highlights the ecological relevance of drought in aseasonal tropical rainforests.</title>
        <authorList>
            <person name="Ng K.K.S."/>
            <person name="Kobayashi M.J."/>
            <person name="Fawcett J.A."/>
            <person name="Hatakeyama M."/>
            <person name="Paape T."/>
            <person name="Ng C.H."/>
            <person name="Ang C.C."/>
            <person name="Tnah L.H."/>
            <person name="Lee C.T."/>
            <person name="Nishiyama T."/>
            <person name="Sese J."/>
            <person name="O'Brien M.J."/>
            <person name="Copetti D."/>
            <person name="Mohd Noor M.I."/>
            <person name="Ong R.C."/>
            <person name="Putra M."/>
            <person name="Sireger I.Z."/>
            <person name="Indrioko S."/>
            <person name="Kosugi Y."/>
            <person name="Izuno A."/>
            <person name="Isagi Y."/>
            <person name="Lee S.L."/>
            <person name="Shimizu K.K."/>
        </authorList>
    </citation>
    <scope>NUCLEOTIDE SEQUENCE [LARGE SCALE GENOMIC DNA]</scope>
    <source>
        <strain evidence="1">214</strain>
    </source>
</reference>
<dbReference type="AlphaFoldDB" id="A0AAV5K611"/>
<dbReference type="Proteomes" id="UP001054252">
    <property type="component" value="Unassembled WGS sequence"/>
</dbReference>
<sequence>MPTRSASMVGSKVTHCLKSPPPDLVILFQNQNLQDDVNRVLQQQKPCHSNQNFVPHKKSQILGLYFVFHLPASLASIYPQPKEHLLSFQVKPDWNKWISSFGAWPVWRKSEWVDWIDRLELDFG</sequence>
<protein>
    <submittedName>
        <fullName evidence="1">Uncharacterized protein</fullName>
    </submittedName>
</protein>
<comment type="caution">
    <text evidence="1">The sequence shown here is derived from an EMBL/GenBank/DDBJ whole genome shotgun (WGS) entry which is preliminary data.</text>
</comment>
<name>A0AAV5K611_9ROSI</name>
<organism evidence="1 2">
    <name type="scientific">Rubroshorea leprosula</name>
    <dbReference type="NCBI Taxonomy" id="152421"/>
    <lineage>
        <taxon>Eukaryota</taxon>
        <taxon>Viridiplantae</taxon>
        <taxon>Streptophyta</taxon>
        <taxon>Embryophyta</taxon>
        <taxon>Tracheophyta</taxon>
        <taxon>Spermatophyta</taxon>
        <taxon>Magnoliopsida</taxon>
        <taxon>eudicotyledons</taxon>
        <taxon>Gunneridae</taxon>
        <taxon>Pentapetalae</taxon>
        <taxon>rosids</taxon>
        <taxon>malvids</taxon>
        <taxon>Malvales</taxon>
        <taxon>Dipterocarpaceae</taxon>
        <taxon>Rubroshorea</taxon>
    </lineage>
</organism>
<proteinExistence type="predicted"/>
<evidence type="ECO:0000313" key="2">
    <source>
        <dbReference type="Proteomes" id="UP001054252"/>
    </source>
</evidence>
<dbReference type="EMBL" id="BPVZ01000052">
    <property type="protein sequence ID" value="GKV19427.1"/>
    <property type="molecule type" value="Genomic_DNA"/>
</dbReference>
<evidence type="ECO:0000313" key="1">
    <source>
        <dbReference type="EMBL" id="GKV19427.1"/>
    </source>
</evidence>